<evidence type="ECO:0000313" key="3">
    <source>
        <dbReference type="Proteomes" id="UP000247409"/>
    </source>
</evidence>
<accession>A0A2V3IKP6</accession>
<name>A0A2V3IKP6_9FLOR</name>
<dbReference type="EMBL" id="NBIV01000156">
    <property type="protein sequence ID" value="PXF42609.1"/>
    <property type="molecule type" value="Genomic_DNA"/>
</dbReference>
<reference evidence="2 3" key="1">
    <citation type="journal article" date="2018" name="Mol. Biol. Evol.">
        <title>Analysis of the draft genome of the red seaweed Gracilariopsis chorda provides insights into genome size evolution in Rhodophyta.</title>
        <authorList>
            <person name="Lee J."/>
            <person name="Yang E.C."/>
            <person name="Graf L."/>
            <person name="Yang J.H."/>
            <person name="Qiu H."/>
            <person name="Zel Zion U."/>
            <person name="Chan C.X."/>
            <person name="Stephens T.G."/>
            <person name="Weber A.P.M."/>
            <person name="Boo G.H."/>
            <person name="Boo S.M."/>
            <person name="Kim K.M."/>
            <person name="Shin Y."/>
            <person name="Jung M."/>
            <person name="Lee S.J."/>
            <person name="Yim H.S."/>
            <person name="Lee J.H."/>
            <person name="Bhattacharya D."/>
            <person name="Yoon H.S."/>
        </authorList>
    </citation>
    <scope>NUCLEOTIDE SEQUENCE [LARGE SCALE GENOMIC DNA]</scope>
    <source>
        <strain evidence="2 3">SKKU-2015</strain>
        <tissue evidence="2">Whole body</tissue>
    </source>
</reference>
<organism evidence="2 3">
    <name type="scientific">Gracilariopsis chorda</name>
    <dbReference type="NCBI Taxonomy" id="448386"/>
    <lineage>
        <taxon>Eukaryota</taxon>
        <taxon>Rhodophyta</taxon>
        <taxon>Florideophyceae</taxon>
        <taxon>Rhodymeniophycidae</taxon>
        <taxon>Gracilariales</taxon>
        <taxon>Gracilariaceae</taxon>
        <taxon>Gracilariopsis</taxon>
    </lineage>
</organism>
<gene>
    <name evidence="2" type="ORF">BWQ96_07659</name>
</gene>
<feature type="region of interest" description="Disordered" evidence="1">
    <location>
        <begin position="106"/>
        <end position="125"/>
    </location>
</feature>
<comment type="caution">
    <text evidence="2">The sequence shown here is derived from an EMBL/GenBank/DDBJ whole genome shotgun (WGS) entry which is preliminary data.</text>
</comment>
<keyword evidence="3" id="KW-1185">Reference proteome</keyword>
<proteinExistence type="predicted"/>
<dbReference type="AlphaFoldDB" id="A0A2V3IKP6"/>
<evidence type="ECO:0000256" key="1">
    <source>
        <dbReference type="SAM" id="MobiDB-lite"/>
    </source>
</evidence>
<sequence>MRTAIEYHNALILEGKEKYIQFPTSATDKKLNTDAKGALEYILIEKLGEGYGSLSLATESKTTHFAQCKAVIRTAASSRDFIVYPQSSNYWCIRWLAEQKMKSKQRPSKVKQVGTVPRPSVSCQPPQVYDVPSSHNNIIFSQEVDQCVEESKILPQPPTHDMDIEPSTGPVDVTLNTRNVVDFEEYNEANEGVSRTYSSPAVPRKTVSALPKATSQIIPVFLRLRVKPSRHLVTQASATPSSIQTRSTIPLQGTNISEKERCTFELRRNPAYNGSTTVNAPCDGFHLSGLLLHDIHGRIHGMKTDIVKRGRGLGRCLGRFPPRITAPTRKAVRRGGRGMKTVIVRSRRTGLGDRREG</sequence>
<evidence type="ECO:0000313" key="2">
    <source>
        <dbReference type="EMBL" id="PXF42609.1"/>
    </source>
</evidence>
<dbReference type="Proteomes" id="UP000247409">
    <property type="component" value="Unassembled WGS sequence"/>
</dbReference>
<protein>
    <submittedName>
        <fullName evidence="2">Uncharacterized protein</fullName>
    </submittedName>
</protein>